<dbReference type="EMBL" id="PQNK01000011">
    <property type="protein sequence ID" value="RRO86227.1"/>
    <property type="molecule type" value="Genomic_DNA"/>
</dbReference>
<evidence type="ECO:0000256" key="4">
    <source>
        <dbReference type="ARBA" id="ARBA00023136"/>
    </source>
</evidence>
<dbReference type="GO" id="GO:0005886">
    <property type="term" value="C:plasma membrane"/>
    <property type="evidence" value="ECO:0007669"/>
    <property type="project" value="TreeGrafter"/>
</dbReference>
<accession>A0A3R8QG68</accession>
<dbReference type="InterPro" id="IPR052165">
    <property type="entry name" value="Membrane_assoc_protease"/>
</dbReference>
<dbReference type="RefSeq" id="WP_125173433.1">
    <property type="nucleotide sequence ID" value="NZ_JAPJOD010000061.1"/>
</dbReference>
<proteinExistence type="predicted"/>
<dbReference type="Gene3D" id="2.40.50.140">
    <property type="entry name" value="Nucleic acid-binding proteins"/>
    <property type="match status" value="1"/>
</dbReference>
<evidence type="ECO:0000256" key="3">
    <source>
        <dbReference type="ARBA" id="ARBA00022989"/>
    </source>
</evidence>
<evidence type="ECO:0000256" key="2">
    <source>
        <dbReference type="ARBA" id="ARBA00022692"/>
    </source>
</evidence>
<feature type="domain" description="NfeD-like C-terminal" evidence="6">
    <location>
        <begin position="84"/>
        <end position="143"/>
    </location>
</feature>
<name>A0A3R8QG68_9CORY</name>
<evidence type="ECO:0000256" key="5">
    <source>
        <dbReference type="SAM" id="Phobius"/>
    </source>
</evidence>
<keyword evidence="4 5" id="KW-0472">Membrane</keyword>
<comment type="subcellular location">
    <subcellularLocation>
        <location evidence="1">Membrane</location>
        <topology evidence="1">Multi-pass membrane protein</topology>
    </subcellularLocation>
</comment>
<protein>
    <submittedName>
        <fullName evidence="7">NfeD family protein</fullName>
    </submittedName>
</protein>
<keyword evidence="2 5" id="KW-0812">Transmembrane</keyword>
<reference evidence="7 8" key="1">
    <citation type="submission" date="2018-01" db="EMBL/GenBank/DDBJ databases">
        <title>Twenty Corynebacterium bovis Genomes.</title>
        <authorList>
            <person name="Gulvik C.A."/>
        </authorList>
    </citation>
    <scope>NUCLEOTIDE SEQUENCE [LARGE SCALE GENOMIC DNA]</scope>
    <source>
        <strain evidence="7 8">F6900</strain>
    </source>
</reference>
<dbReference type="PANTHER" id="PTHR33507">
    <property type="entry name" value="INNER MEMBRANE PROTEIN YBBJ"/>
    <property type="match status" value="1"/>
</dbReference>
<evidence type="ECO:0000259" key="6">
    <source>
        <dbReference type="Pfam" id="PF01957"/>
    </source>
</evidence>
<dbReference type="InterPro" id="IPR002810">
    <property type="entry name" value="NfeD-like_C"/>
</dbReference>
<dbReference type="SUPFAM" id="SSF141322">
    <property type="entry name" value="NfeD domain-like"/>
    <property type="match status" value="1"/>
</dbReference>
<sequence length="146" mass="15094">MGPLIWLIAAVVLAIAELAVMDLSLLMLAGAALVTSGVALAGVPVGVEVAVFAVAALLLFTLVRPVARRHLAVAAEDRRFTSRELEGRPAEVVAPVTGDGHDGRITVDGELWSARSVETGVTYAPGDRVVVVSIEGTTAVVWKGVS</sequence>
<dbReference type="InterPro" id="IPR012340">
    <property type="entry name" value="NA-bd_OB-fold"/>
</dbReference>
<organism evidence="7 8">
    <name type="scientific">Corynebacterium bovis</name>
    <dbReference type="NCBI Taxonomy" id="36808"/>
    <lineage>
        <taxon>Bacteria</taxon>
        <taxon>Bacillati</taxon>
        <taxon>Actinomycetota</taxon>
        <taxon>Actinomycetes</taxon>
        <taxon>Mycobacteriales</taxon>
        <taxon>Corynebacteriaceae</taxon>
        <taxon>Corynebacterium</taxon>
    </lineage>
</organism>
<comment type="caution">
    <text evidence="7">The sequence shown here is derived from an EMBL/GenBank/DDBJ whole genome shotgun (WGS) entry which is preliminary data.</text>
</comment>
<evidence type="ECO:0000313" key="8">
    <source>
        <dbReference type="Proteomes" id="UP000276526"/>
    </source>
</evidence>
<dbReference type="Proteomes" id="UP000276526">
    <property type="component" value="Unassembled WGS sequence"/>
</dbReference>
<evidence type="ECO:0000256" key="1">
    <source>
        <dbReference type="ARBA" id="ARBA00004141"/>
    </source>
</evidence>
<dbReference type="PANTHER" id="PTHR33507:SF3">
    <property type="entry name" value="INNER MEMBRANE PROTEIN YBBJ"/>
    <property type="match status" value="1"/>
</dbReference>
<keyword evidence="3 5" id="KW-1133">Transmembrane helix</keyword>
<gene>
    <name evidence="7" type="ORF">CXF48_07330</name>
</gene>
<dbReference type="AlphaFoldDB" id="A0A3R8QG68"/>
<dbReference type="Pfam" id="PF01957">
    <property type="entry name" value="NfeD"/>
    <property type="match status" value="1"/>
</dbReference>
<evidence type="ECO:0000313" key="7">
    <source>
        <dbReference type="EMBL" id="RRO86227.1"/>
    </source>
</evidence>
<feature type="transmembrane region" description="Helical" evidence="5">
    <location>
        <begin position="28"/>
        <end position="60"/>
    </location>
</feature>